<protein>
    <submittedName>
        <fullName evidence="1">Uncharacterized protein</fullName>
    </submittedName>
</protein>
<gene>
    <name evidence="1" type="ORF">H5410_057069</name>
</gene>
<dbReference type="Proteomes" id="UP000824120">
    <property type="component" value="Chromosome 11"/>
</dbReference>
<reference evidence="1 2" key="1">
    <citation type="submission" date="2020-09" db="EMBL/GenBank/DDBJ databases">
        <title>De no assembly of potato wild relative species, Solanum commersonii.</title>
        <authorList>
            <person name="Cho K."/>
        </authorList>
    </citation>
    <scope>NUCLEOTIDE SEQUENCE [LARGE SCALE GENOMIC DNA]</scope>
    <source>
        <strain evidence="1">LZ3.2</strain>
        <tissue evidence="1">Leaf</tissue>
    </source>
</reference>
<dbReference type="OrthoDB" id="1735266at2759"/>
<dbReference type="PANTHER" id="PTHR33054:SF12">
    <property type="entry name" value="ZINC KNUCKLE FAMILY PROTEIN"/>
    <property type="match status" value="1"/>
</dbReference>
<dbReference type="PANTHER" id="PTHR33054">
    <property type="entry name" value="CCHC-TYPE DOMAIN-CONTAINING PROTEIN"/>
    <property type="match status" value="1"/>
</dbReference>
<evidence type="ECO:0000313" key="1">
    <source>
        <dbReference type="EMBL" id="KAG5576935.1"/>
    </source>
</evidence>
<keyword evidence="2" id="KW-1185">Reference proteome</keyword>
<comment type="caution">
    <text evidence="1">The sequence shown here is derived from an EMBL/GenBank/DDBJ whole genome shotgun (WGS) entry which is preliminary data.</text>
</comment>
<evidence type="ECO:0000313" key="2">
    <source>
        <dbReference type="Proteomes" id="UP000824120"/>
    </source>
</evidence>
<name>A0A9J5WP30_SOLCO</name>
<organism evidence="1 2">
    <name type="scientific">Solanum commersonii</name>
    <name type="common">Commerson's wild potato</name>
    <name type="synonym">Commerson's nightshade</name>
    <dbReference type="NCBI Taxonomy" id="4109"/>
    <lineage>
        <taxon>Eukaryota</taxon>
        <taxon>Viridiplantae</taxon>
        <taxon>Streptophyta</taxon>
        <taxon>Embryophyta</taxon>
        <taxon>Tracheophyta</taxon>
        <taxon>Spermatophyta</taxon>
        <taxon>Magnoliopsida</taxon>
        <taxon>eudicotyledons</taxon>
        <taxon>Gunneridae</taxon>
        <taxon>Pentapetalae</taxon>
        <taxon>asterids</taxon>
        <taxon>lamiids</taxon>
        <taxon>Solanales</taxon>
        <taxon>Solanaceae</taxon>
        <taxon>Solanoideae</taxon>
        <taxon>Solaneae</taxon>
        <taxon>Solanum</taxon>
    </lineage>
</organism>
<dbReference type="EMBL" id="JACXVP010000011">
    <property type="protein sequence ID" value="KAG5576935.1"/>
    <property type="molecule type" value="Genomic_DNA"/>
</dbReference>
<accession>A0A9J5WP30</accession>
<sequence>MEEKASIINAIATDDDVDNLEMTLVRNREDVVYTLVLTILEHFNGRFTNQHETVCTLLNVCKALRGSHGEIPYKDYNNGKLIGTCTQEGLNLCNELQISRQLKMNTLKQ</sequence>
<proteinExistence type="predicted"/>
<dbReference type="AlphaFoldDB" id="A0A9J5WP30"/>